<dbReference type="PANTHER" id="PTHR11439:SF440">
    <property type="entry name" value="INTEGRASE CATALYTIC DOMAIN-CONTAINING PROTEIN"/>
    <property type="match status" value="1"/>
</dbReference>
<dbReference type="PANTHER" id="PTHR11439">
    <property type="entry name" value="GAG-POL-RELATED RETROTRANSPOSON"/>
    <property type="match status" value="1"/>
</dbReference>
<keyword evidence="1" id="KW-0694">RNA-binding</keyword>
<dbReference type="InterPro" id="IPR012337">
    <property type="entry name" value="RNaseH-like_sf"/>
</dbReference>
<dbReference type="SUPFAM" id="SSF53098">
    <property type="entry name" value="Ribonuclease H-like"/>
    <property type="match status" value="1"/>
</dbReference>
<gene>
    <name evidence="4" type="ORF">VP01_1477g3</name>
</gene>
<sequence>MANNVPRSAPVVPIAPVGANDGFRQAMLKTALETIPQLNEENYSIWKDKVTALLKLRGVLTALNNTQIPLGESDNAELTMLLLSKMDSVTHQNVVTADNSESAQKIWSSIKERFASSQSSNRARMFNDFLYVKFQEDAIETFVTDIKVSIKKLVDVGIELPQDILAYLVLFKFPNSLQSLKRQIMHSDKDLTVKFETSSKPTEAALFNSKGKSSKASGNERLDGPNSSSKSTRCKTGFHNPKQDKNHSSDNCWHLHPEIAPDWWRESQEQWKANKGKEKTNYFMSLLTLWIESGDPKSRIILDSGASAHIFNDERFFEYLEFGEFDVIKTGKHNATMPIKGKGTVRLTWGKASIALSNCLYVPDIVINLISAGKLDSKGCTLRAENSNFIVSKDGKLVLKGLIKNGLYSVNNPSSIGSKNNDTLANISLPKELLRETHEKFGHASIQRIEPFIDRSISKSERDQFECKACILAKITKQSFNNESKLASRPFEHLHLDLIGPIKPESSLKHRFILTVVDNHTGYLAGFPLVNKDDTTDVLIDLLESEKSRRGYFPSLICSDGGGEFIGHRAERANRTIVESMRATLNGSGIPKRFWHEIVKSCCLGLNQLPKKGNTSSPWELLHDRQFPTNFLRPIGTPAVVLNMTGIKGRKFDSKGEEGRLIGFNVPLLLYRVITQSGRIVESKHVRFLKRDDSVIKVDVDNELQFLPEDYPRSQELVPPAIESTPANNHRENNPDRDDSAESDENSSDESNHEIEQQLTQPTSTPTPPVQQTSRILRDRSLIKPPTRYGFHHYYEPNTFESAIRCNDAKYWKQAIEKERFSNSSRHEPNTILGMKFERENNKIKLSLPNHIEHGLEELGLTNCKTSTTPLTPNLKLREASDDDHSRFKKLNINYRSAIGLLNHIAQLTRPDISFAVSSLARYSVKPGMTHWHEVKKVWQYLKGTADLKLTLEIKHPNQLLQIYSDASWGDDPQDRTSQSGHLCFLFGSLISWNSSKQRCVTYSSTEAELNPLVDAFHEGIWLKALLAEMWHIQLDAATHLIDDPDLLEQLMISEEEFNLKFTNEHLIDNKGLDDKPNSPSPVTGSVGILPPLFLFRFLFSVTSL</sequence>
<evidence type="ECO:0000259" key="3">
    <source>
        <dbReference type="PROSITE" id="PS50994"/>
    </source>
</evidence>
<feature type="compositionally biased region" description="Basic and acidic residues" evidence="2">
    <location>
        <begin position="241"/>
        <end position="250"/>
    </location>
</feature>
<dbReference type="InterPro" id="IPR036397">
    <property type="entry name" value="RNaseH_sf"/>
</dbReference>
<dbReference type="PROSITE" id="PS50994">
    <property type="entry name" value="INTEGRASE"/>
    <property type="match status" value="1"/>
</dbReference>
<keyword evidence="5" id="KW-1185">Reference proteome</keyword>
<organism evidence="4 5">
    <name type="scientific">Puccinia sorghi</name>
    <dbReference type="NCBI Taxonomy" id="27349"/>
    <lineage>
        <taxon>Eukaryota</taxon>
        <taxon>Fungi</taxon>
        <taxon>Dikarya</taxon>
        <taxon>Basidiomycota</taxon>
        <taxon>Pucciniomycotina</taxon>
        <taxon>Pucciniomycetes</taxon>
        <taxon>Pucciniales</taxon>
        <taxon>Pucciniaceae</taxon>
        <taxon>Puccinia</taxon>
    </lineage>
</organism>
<evidence type="ECO:0000313" key="5">
    <source>
        <dbReference type="Proteomes" id="UP000037035"/>
    </source>
</evidence>
<proteinExistence type="predicted"/>
<feature type="region of interest" description="Disordered" evidence="2">
    <location>
        <begin position="711"/>
        <end position="782"/>
    </location>
</feature>
<feature type="region of interest" description="Disordered" evidence="2">
    <location>
        <begin position="206"/>
        <end position="250"/>
    </location>
</feature>
<evidence type="ECO:0000313" key="4">
    <source>
        <dbReference type="EMBL" id="KNZ60951.1"/>
    </source>
</evidence>
<dbReference type="EMBL" id="LAVV01005308">
    <property type="protein sequence ID" value="KNZ60951.1"/>
    <property type="molecule type" value="Genomic_DNA"/>
</dbReference>
<dbReference type="GO" id="GO:0005634">
    <property type="term" value="C:nucleus"/>
    <property type="evidence" value="ECO:0007669"/>
    <property type="project" value="UniProtKB-ARBA"/>
</dbReference>
<evidence type="ECO:0000256" key="1">
    <source>
        <dbReference type="ARBA" id="ARBA00022884"/>
    </source>
</evidence>
<accession>A0A0L6VJK0</accession>
<feature type="domain" description="Integrase catalytic" evidence="3">
    <location>
        <begin position="486"/>
        <end position="590"/>
    </location>
</feature>
<evidence type="ECO:0000256" key="2">
    <source>
        <dbReference type="SAM" id="MobiDB-lite"/>
    </source>
</evidence>
<comment type="caution">
    <text evidence="4">The sequence shown here is derived from an EMBL/GenBank/DDBJ whole genome shotgun (WGS) entry which is preliminary data.</text>
</comment>
<dbReference type="GO" id="GO:0003723">
    <property type="term" value="F:RNA binding"/>
    <property type="evidence" value="ECO:0007669"/>
    <property type="project" value="UniProtKB-KW"/>
</dbReference>
<dbReference type="OrthoDB" id="422540at2759"/>
<feature type="compositionally biased region" description="Basic and acidic residues" evidence="2">
    <location>
        <begin position="729"/>
        <end position="740"/>
    </location>
</feature>
<dbReference type="VEuPathDB" id="FungiDB:VP01_1477g3"/>
<reference evidence="4 5" key="1">
    <citation type="submission" date="2015-08" db="EMBL/GenBank/DDBJ databases">
        <title>Next Generation Sequencing and Analysis of the Genome of Puccinia sorghi L Schw, the Causal Agent of Maize Common Rust.</title>
        <authorList>
            <person name="Rochi L."/>
            <person name="Burguener G."/>
            <person name="Darino M."/>
            <person name="Turjanski A."/>
            <person name="Kreff E."/>
            <person name="Dieguez M.J."/>
            <person name="Sacco F."/>
        </authorList>
    </citation>
    <scope>NUCLEOTIDE SEQUENCE [LARGE SCALE GENOMIC DNA]</scope>
    <source>
        <strain evidence="4 5">RO10H11247</strain>
    </source>
</reference>
<dbReference type="Proteomes" id="UP000037035">
    <property type="component" value="Unassembled WGS sequence"/>
</dbReference>
<dbReference type="GO" id="GO:0015074">
    <property type="term" value="P:DNA integration"/>
    <property type="evidence" value="ECO:0007669"/>
    <property type="project" value="InterPro"/>
</dbReference>
<dbReference type="Pfam" id="PF22936">
    <property type="entry name" value="Pol_BBD"/>
    <property type="match status" value="1"/>
</dbReference>
<dbReference type="InterPro" id="IPR001584">
    <property type="entry name" value="Integrase_cat-core"/>
</dbReference>
<dbReference type="Gene3D" id="3.30.420.10">
    <property type="entry name" value="Ribonuclease H-like superfamily/Ribonuclease H"/>
    <property type="match status" value="2"/>
</dbReference>
<name>A0A0L6VJK0_9BASI</name>
<dbReference type="InterPro" id="IPR054722">
    <property type="entry name" value="PolX-like_BBD"/>
</dbReference>
<protein>
    <recommendedName>
        <fullName evidence="3">Integrase catalytic domain-containing protein</fullName>
    </recommendedName>
</protein>
<dbReference type="CDD" id="cd09272">
    <property type="entry name" value="RNase_HI_RT_Ty1"/>
    <property type="match status" value="1"/>
</dbReference>
<dbReference type="Pfam" id="PF14223">
    <property type="entry name" value="Retrotran_gag_2"/>
    <property type="match status" value="1"/>
</dbReference>
<dbReference type="AlphaFoldDB" id="A0A0L6VJK0"/>